<reference evidence="1 2" key="1">
    <citation type="submission" date="2012-11" db="EMBL/GenBank/DDBJ databases">
        <title>Whole genome sequence of Acidocella aminolytica 101 = DSM 11237.</title>
        <authorList>
            <person name="Azuma Y."/>
            <person name="Higashiura N."/>
            <person name="Hirakawa H."/>
            <person name="Matsushita K."/>
        </authorList>
    </citation>
    <scope>NUCLEOTIDE SEQUENCE [LARGE SCALE GENOMIC DNA]</scope>
    <source>
        <strain evidence="2">101 / DSM 11237</strain>
    </source>
</reference>
<sequence>MNQDAAERSANGADLLATMLLFELWREALDRNYAVRLRTYARR</sequence>
<comment type="caution">
    <text evidence="1">The sequence shown here is derived from an EMBL/GenBank/DDBJ whole genome shotgun (WGS) entry which is preliminary data.</text>
</comment>
<name>A0A0D6PIN8_9PROT</name>
<proteinExistence type="predicted"/>
<protein>
    <submittedName>
        <fullName evidence="1">Uncharacterized protein</fullName>
    </submittedName>
</protein>
<gene>
    <name evidence="1" type="ORF">Aam_106_023</name>
</gene>
<evidence type="ECO:0000313" key="2">
    <source>
        <dbReference type="Proteomes" id="UP000032668"/>
    </source>
</evidence>
<dbReference type="EMBL" id="BANC01000104">
    <property type="protein sequence ID" value="GAN81615.1"/>
    <property type="molecule type" value="Genomic_DNA"/>
</dbReference>
<evidence type="ECO:0000313" key="1">
    <source>
        <dbReference type="EMBL" id="GAN81615.1"/>
    </source>
</evidence>
<keyword evidence="2" id="KW-1185">Reference proteome</keyword>
<dbReference type="STRING" id="1120923.SAMN02746095_02639"/>
<dbReference type="Proteomes" id="UP000032668">
    <property type="component" value="Unassembled WGS sequence"/>
</dbReference>
<dbReference type="RefSeq" id="WP_264797976.1">
    <property type="nucleotide sequence ID" value="NZ_BANC01000104.1"/>
</dbReference>
<dbReference type="AlphaFoldDB" id="A0A0D6PIN8"/>
<accession>A0A0D6PIN8</accession>
<organism evidence="1 2">
    <name type="scientific">Acidocella aminolytica 101 = DSM 11237</name>
    <dbReference type="NCBI Taxonomy" id="1120923"/>
    <lineage>
        <taxon>Bacteria</taxon>
        <taxon>Pseudomonadati</taxon>
        <taxon>Pseudomonadota</taxon>
        <taxon>Alphaproteobacteria</taxon>
        <taxon>Acetobacterales</taxon>
        <taxon>Acidocellaceae</taxon>
        <taxon>Acidocella</taxon>
    </lineage>
</organism>